<dbReference type="InterPro" id="IPR052017">
    <property type="entry name" value="TSUP"/>
</dbReference>
<comment type="similarity">
    <text evidence="2 8">Belongs to the 4-toluene sulfonate uptake permease (TSUP) (TC 2.A.102) family.</text>
</comment>
<dbReference type="PATRIC" id="fig|740709.3.peg.860"/>
<evidence type="ECO:0000256" key="3">
    <source>
        <dbReference type="ARBA" id="ARBA00022448"/>
    </source>
</evidence>
<keyword evidence="3" id="KW-0813">Transport</keyword>
<evidence type="ECO:0000256" key="2">
    <source>
        <dbReference type="ARBA" id="ARBA00009142"/>
    </source>
</evidence>
<evidence type="ECO:0000256" key="6">
    <source>
        <dbReference type="ARBA" id="ARBA00022989"/>
    </source>
</evidence>
<feature type="transmembrane region" description="Helical" evidence="8">
    <location>
        <begin position="38"/>
        <end position="57"/>
    </location>
</feature>
<dbReference type="PANTHER" id="PTHR30269">
    <property type="entry name" value="TRANSMEMBRANE PROTEIN YFCA"/>
    <property type="match status" value="1"/>
</dbReference>
<dbReference type="PANTHER" id="PTHR30269:SF37">
    <property type="entry name" value="MEMBRANE TRANSPORTER PROTEIN"/>
    <property type="match status" value="1"/>
</dbReference>
<evidence type="ECO:0000256" key="5">
    <source>
        <dbReference type="ARBA" id="ARBA00022692"/>
    </source>
</evidence>
<dbReference type="Proteomes" id="UP000014115">
    <property type="component" value="Unassembled WGS sequence"/>
</dbReference>
<dbReference type="InterPro" id="IPR002781">
    <property type="entry name" value="TM_pro_TauE-like"/>
</dbReference>
<feature type="transmembrane region" description="Helical" evidence="8">
    <location>
        <begin position="94"/>
        <end position="114"/>
    </location>
</feature>
<dbReference type="EMBL" id="AMRG01000004">
    <property type="protein sequence ID" value="EKE84795.1"/>
    <property type="molecule type" value="Genomic_DNA"/>
</dbReference>
<evidence type="ECO:0000313" key="9">
    <source>
        <dbReference type="EMBL" id="EKE84795.1"/>
    </source>
</evidence>
<feature type="transmembrane region" description="Helical" evidence="8">
    <location>
        <begin position="218"/>
        <end position="236"/>
    </location>
</feature>
<organism evidence="9 10">
    <name type="scientific">Idiomarina xiamenensis 10-D-4</name>
    <dbReference type="NCBI Taxonomy" id="740709"/>
    <lineage>
        <taxon>Bacteria</taxon>
        <taxon>Pseudomonadati</taxon>
        <taxon>Pseudomonadota</taxon>
        <taxon>Gammaproteobacteria</taxon>
        <taxon>Alteromonadales</taxon>
        <taxon>Idiomarinaceae</taxon>
        <taxon>Idiomarina</taxon>
    </lineage>
</organism>
<feature type="transmembrane region" description="Helical" evidence="8">
    <location>
        <begin position="162"/>
        <end position="181"/>
    </location>
</feature>
<reference evidence="9 10" key="1">
    <citation type="journal article" date="2012" name="J. Bacteriol.">
        <title>Genome Sequence of Idiomarina xiamenensis Type Strain 10-D-4.</title>
        <authorList>
            <person name="Lai Q."/>
            <person name="Wang L."/>
            <person name="Wang W."/>
            <person name="Shao Z."/>
        </authorList>
    </citation>
    <scope>NUCLEOTIDE SEQUENCE [LARGE SCALE GENOMIC DNA]</scope>
    <source>
        <strain evidence="9 10">10-D-4</strain>
    </source>
</reference>
<comment type="caution">
    <text evidence="9">The sequence shown here is derived from an EMBL/GenBank/DDBJ whole genome shotgun (WGS) entry which is preliminary data.</text>
</comment>
<proteinExistence type="inferred from homology"/>
<keyword evidence="6 8" id="KW-1133">Transmembrane helix</keyword>
<evidence type="ECO:0000256" key="7">
    <source>
        <dbReference type="ARBA" id="ARBA00023136"/>
    </source>
</evidence>
<dbReference type="OrthoDB" id="7843147at2"/>
<evidence type="ECO:0000313" key="10">
    <source>
        <dbReference type="Proteomes" id="UP000014115"/>
    </source>
</evidence>
<keyword evidence="10" id="KW-1185">Reference proteome</keyword>
<name>K2L4P7_9GAMM</name>
<dbReference type="Pfam" id="PF01925">
    <property type="entry name" value="TauE"/>
    <property type="match status" value="1"/>
</dbReference>
<dbReference type="eggNOG" id="COG0730">
    <property type="taxonomic scope" value="Bacteria"/>
</dbReference>
<keyword evidence="7 8" id="KW-0472">Membrane</keyword>
<keyword evidence="5 8" id="KW-0812">Transmembrane</keyword>
<dbReference type="AlphaFoldDB" id="K2L4P7"/>
<dbReference type="RefSeq" id="WP_008487951.1">
    <property type="nucleotide sequence ID" value="NZ_AMRG01000004.1"/>
</dbReference>
<feature type="transmembrane region" description="Helical" evidence="8">
    <location>
        <begin position="69"/>
        <end position="88"/>
    </location>
</feature>
<evidence type="ECO:0000256" key="1">
    <source>
        <dbReference type="ARBA" id="ARBA00004651"/>
    </source>
</evidence>
<sequence>MDYFFITLILFSGALLQGITGFGSGLLAVPLLSLLLPLSNITPTLSLVNCCLTGFLLYQTRHYCDLRQWSALIVAGVVGSLLGNQYLLSGDTLTLQRGLAILVIVTAVCLLSGWRLPLPATATSKFGVGLLAGFCNGALTLGGPPVVLFLNQQNIDKQNFRATLSAFFFIIALTNSVSFALQDQYQLSMSPVLLAMLIGVIGGVFIGHRIAAMIPELAFKRLTLAVVVGSGLLVLLSSG</sequence>
<dbReference type="GO" id="GO:0005886">
    <property type="term" value="C:plasma membrane"/>
    <property type="evidence" value="ECO:0007669"/>
    <property type="project" value="UniProtKB-SubCell"/>
</dbReference>
<evidence type="ECO:0000256" key="4">
    <source>
        <dbReference type="ARBA" id="ARBA00022475"/>
    </source>
</evidence>
<feature type="transmembrane region" description="Helical" evidence="8">
    <location>
        <begin position="126"/>
        <end position="150"/>
    </location>
</feature>
<comment type="subcellular location">
    <subcellularLocation>
        <location evidence="1 8">Cell membrane</location>
        <topology evidence="1 8">Multi-pass membrane protein</topology>
    </subcellularLocation>
</comment>
<feature type="transmembrane region" description="Helical" evidence="8">
    <location>
        <begin position="193"/>
        <end position="212"/>
    </location>
</feature>
<gene>
    <name evidence="9" type="ORF">A10D4_04255</name>
</gene>
<accession>K2L4P7</accession>
<evidence type="ECO:0000256" key="8">
    <source>
        <dbReference type="RuleBase" id="RU363041"/>
    </source>
</evidence>
<dbReference type="STRING" id="740709.A10D4_04255"/>
<keyword evidence="4 8" id="KW-1003">Cell membrane</keyword>
<protein>
    <recommendedName>
        <fullName evidence="8">Probable membrane transporter protein</fullName>
    </recommendedName>
</protein>